<dbReference type="AlphaFoldDB" id="A0AAD7IAG7"/>
<accession>A0AAD7IAG7</accession>
<name>A0AAD7IAG7_9AGAR</name>
<comment type="caution">
    <text evidence="1">The sequence shown here is derived from an EMBL/GenBank/DDBJ whole genome shotgun (WGS) entry which is preliminary data.</text>
</comment>
<proteinExistence type="predicted"/>
<gene>
    <name evidence="1" type="ORF">DFH07DRAFT_965997</name>
</gene>
<dbReference type="EMBL" id="JARJLG010000136">
    <property type="protein sequence ID" value="KAJ7738674.1"/>
    <property type="molecule type" value="Genomic_DNA"/>
</dbReference>
<reference evidence="1" key="1">
    <citation type="submission" date="2023-03" db="EMBL/GenBank/DDBJ databases">
        <title>Massive genome expansion in bonnet fungi (Mycena s.s.) driven by repeated elements and novel gene families across ecological guilds.</title>
        <authorList>
            <consortium name="Lawrence Berkeley National Laboratory"/>
            <person name="Harder C.B."/>
            <person name="Miyauchi S."/>
            <person name="Viragh M."/>
            <person name="Kuo A."/>
            <person name="Thoen E."/>
            <person name="Andreopoulos B."/>
            <person name="Lu D."/>
            <person name="Skrede I."/>
            <person name="Drula E."/>
            <person name="Henrissat B."/>
            <person name="Morin E."/>
            <person name="Kohler A."/>
            <person name="Barry K."/>
            <person name="LaButti K."/>
            <person name="Morin E."/>
            <person name="Salamov A."/>
            <person name="Lipzen A."/>
            <person name="Mereny Z."/>
            <person name="Hegedus B."/>
            <person name="Baldrian P."/>
            <person name="Stursova M."/>
            <person name="Weitz H."/>
            <person name="Taylor A."/>
            <person name="Grigoriev I.V."/>
            <person name="Nagy L.G."/>
            <person name="Martin F."/>
            <person name="Kauserud H."/>
        </authorList>
    </citation>
    <scope>NUCLEOTIDE SEQUENCE</scope>
    <source>
        <strain evidence="1">CBHHK188m</strain>
    </source>
</reference>
<organism evidence="1 2">
    <name type="scientific">Mycena maculata</name>
    <dbReference type="NCBI Taxonomy" id="230809"/>
    <lineage>
        <taxon>Eukaryota</taxon>
        <taxon>Fungi</taxon>
        <taxon>Dikarya</taxon>
        <taxon>Basidiomycota</taxon>
        <taxon>Agaricomycotina</taxon>
        <taxon>Agaricomycetes</taxon>
        <taxon>Agaricomycetidae</taxon>
        <taxon>Agaricales</taxon>
        <taxon>Marasmiineae</taxon>
        <taxon>Mycenaceae</taxon>
        <taxon>Mycena</taxon>
    </lineage>
</organism>
<evidence type="ECO:0000313" key="1">
    <source>
        <dbReference type="EMBL" id="KAJ7738674.1"/>
    </source>
</evidence>
<sequence length="67" mass="7166">MDITHTTVIFERMPAPGRRTLMLQGLGLKWTPGAPLASPAPEDGSIKKGEKASKIVILTNANQLTPV</sequence>
<keyword evidence="2" id="KW-1185">Reference proteome</keyword>
<protein>
    <submittedName>
        <fullName evidence="1">Uncharacterized protein</fullName>
    </submittedName>
</protein>
<evidence type="ECO:0000313" key="2">
    <source>
        <dbReference type="Proteomes" id="UP001215280"/>
    </source>
</evidence>
<dbReference type="Proteomes" id="UP001215280">
    <property type="component" value="Unassembled WGS sequence"/>
</dbReference>